<dbReference type="InterPro" id="IPR002060">
    <property type="entry name" value="Squ/phyt_synthse"/>
</dbReference>
<dbReference type="GO" id="GO:0004311">
    <property type="term" value="F:geranylgeranyl diphosphate synthase activity"/>
    <property type="evidence" value="ECO:0007669"/>
    <property type="project" value="InterPro"/>
</dbReference>
<dbReference type="EMBL" id="JANATA010000012">
    <property type="protein sequence ID" value="MCP3428845.1"/>
    <property type="molecule type" value="Genomic_DNA"/>
</dbReference>
<dbReference type="SUPFAM" id="SSF48576">
    <property type="entry name" value="Terpenoid synthases"/>
    <property type="match status" value="1"/>
</dbReference>
<protein>
    <submittedName>
        <fullName evidence="2">Phytoene/squalene synthase family protein</fullName>
    </submittedName>
</protein>
<gene>
    <name evidence="2" type="ORF">NLF92_07780</name>
</gene>
<dbReference type="SFLD" id="SFLDG01212">
    <property type="entry name" value="Phytoene_synthase_like"/>
    <property type="match status" value="1"/>
</dbReference>
<accession>A0AA42BLI6</accession>
<organism evidence="2 3">
    <name type="scientific">Opacimonas viscosa</name>
    <dbReference type="NCBI Taxonomy" id="2961944"/>
    <lineage>
        <taxon>Bacteria</taxon>
        <taxon>Pseudomonadati</taxon>
        <taxon>Pseudomonadota</taxon>
        <taxon>Gammaproteobacteria</taxon>
        <taxon>Alteromonadales</taxon>
        <taxon>Alteromonadaceae</taxon>
        <taxon>Opacimonas</taxon>
    </lineage>
</organism>
<dbReference type="PANTHER" id="PTHR31480">
    <property type="entry name" value="BIFUNCTIONAL LYCOPENE CYCLASE/PHYTOENE SYNTHASE"/>
    <property type="match status" value="1"/>
</dbReference>
<dbReference type="GO" id="GO:0051996">
    <property type="term" value="F:squalene synthase [NAD(P)H] activity"/>
    <property type="evidence" value="ECO:0007669"/>
    <property type="project" value="InterPro"/>
</dbReference>
<dbReference type="InterPro" id="IPR008949">
    <property type="entry name" value="Isoprenoid_synthase_dom_sf"/>
</dbReference>
<keyword evidence="3" id="KW-1185">Reference proteome</keyword>
<comment type="caution">
    <text evidence="2">The sequence shown here is derived from an EMBL/GenBank/DDBJ whole genome shotgun (WGS) entry which is preliminary data.</text>
</comment>
<name>A0AA42BLI6_9ALTE</name>
<dbReference type="RefSeq" id="WP_254100516.1">
    <property type="nucleotide sequence ID" value="NZ_JANATA010000012.1"/>
</dbReference>
<dbReference type="InterPro" id="IPR019845">
    <property type="entry name" value="Squalene/phytoene_synthase_CS"/>
</dbReference>
<dbReference type="Gene3D" id="1.10.600.10">
    <property type="entry name" value="Farnesyl Diphosphate Synthase"/>
    <property type="match status" value="1"/>
</dbReference>
<keyword evidence="1" id="KW-0808">Transferase</keyword>
<dbReference type="InterPro" id="IPR033904">
    <property type="entry name" value="Trans_IPPS_HH"/>
</dbReference>
<dbReference type="SFLD" id="SFLDG01018">
    <property type="entry name" value="Squalene/Phytoene_Synthase_Lik"/>
    <property type="match status" value="1"/>
</dbReference>
<dbReference type="AlphaFoldDB" id="A0AA42BLI6"/>
<dbReference type="SFLD" id="SFLDS00005">
    <property type="entry name" value="Isoprenoid_Synthase_Type_I"/>
    <property type="match status" value="1"/>
</dbReference>
<evidence type="ECO:0000313" key="3">
    <source>
        <dbReference type="Proteomes" id="UP001165413"/>
    </source>
</evidence>
<evidence type="ECO:0000313" key="2">
    <source>
        <dbReference type="EMBL" id="MCP3428845.1"/>
    </source>
</evidence>
<proteinExistence type="predicted"/>
<sequence length="365" mass="40967">MASKGYYDSIIAEKIPVLADEAPATSNSSKDVERQGVLSGNSNNFDSQSDFLATLASFANAQETLAVNGKSFRFAQHFLSKKTGQAAAQLYQFCRICDDLVDEAPSETHASSRIQCLLKYLDIMSENINAARGQQYQSFPDALITFFKLKQEYDLPQSAIHQLLVGIQSDLTEKVKITETDLLIYCYRVAGTVGELMCPILEAPDVAKPYAMDLGIAMQLTNIARDVLEDAQNGRIYLPQEWLGGMSVNTILYPSPSQKIIICAAIKRCLTLAEDYYFSALQGLQSVPWRNRIAMHQALFIYREIGLVLAEKEFDYQVGRIYVPIWDKLFVVLRHSYKLMLPPTVEPHESSLHKSFRSLYAKSSN</sequence>
<dbReference type="GO" id="GO:0016117">
    <property type="term" value="P:carotenoid biosynthetic process"/>
    <property type="evidence" value="ECO:0007669"/>
    <property type="project" value="UniProtKB-ARBA"/>
</dbReference>
<evidence type="ECO:0000256" key="1">
    <source>
        <dbReference type="ARBA" id="ARBA00022679"/>
    </source>
</evidence>
<reference evidence="2" key="1">
    <citation type="submission" date="2022-07" db="EMBL/GenBank/DDBJ databases">
        <title>Characterization of the Novel Bacterium Alteromonas immobilis LMIT006 and Alteromonas gregis LMIT007.</title>
        <authorList>
            <person name="Lin X."/>
        </authorList>
    </citation>
    <scope>NUCLEOTIDE SEQUENCE</scope>
    <source>
        <strain evidence="2">LMIT007</strain>
    </source>
</reference>
<dbReference type="InterPro" id="IPR044843">
    <property type="entry name" value="Trans_IPPS_bact-type"/>
</dbReference>
<dbReference type="PROSITE" id="PS01045">
    <property type="entry name" value="SQUALEN_PHYTOEN_SYN_2"/>
    <property type="match status" value="1"/>
</dbReference>
<dbReference type="Proteomes" id="UP001165413">
    <property type="component" value="Unassembled WGS sequence"/>
</dbReference>
<dbReference type="PROSITE" id="PS01044">
    <property type="entry name" value="SQUALEN_PHYTOEN_SYN_1"/>
    <property type="match status" value="1"/>
</dbReference>
<dbReference type="Pfam" id="PF00494">
    <property type="entry name" value="SQS_PSY"/>
    <property type="match status" value="1"/>
</dbReference>
<dbReference type="CDD" id="cd00683">
    <property type="entry name" value="Trans_IPPS_HH"/>
    <property type="match status" value="1"/>
</dbReference>